<feature type="signal peptide" evidence="1">
    <location>
        <begin position="1"/>
        <end position="20"/>
    </location>
</feature>
<name>A0A8X6KTE0_TRICU</name>
<organism evidence="2 3">
    <name type="scientific">Trichonephila clavata</name>
    <name type="common">Joro spider</name>
    <name type="synonym">Nephila clavata</name>
    <dbReference type="NCBI Taxonomy" id="2740835"/>
    <lineage>
        <taxon>Eukaryota</taxon>
        <taxon>Metazoa</taxon>
        <taxon>Ecdysozoa</taxon>
        <taxon>Arthropoda</taxon>
        <taxon>Chelicerata</taxon>
        <taxon>Arachnida</taxon>
        <taxon>Araneae</taxon>
        <taxon>Araneomorphae</taxon>
        <taxon>Entelegynae</taxon>
        <taxon>Araneoidea</taxon>
        <taxon>Nephilidae</taxon>
        <taxon>Trichonephila</taxon>
    </lineage>
</organism>
<keyword evidence="1" id="KW-0732">Signal</keyword>
<dbReference type="OrthoDB" id="10612108at2759"/>
<accession>A0A8X6KTE0</accession>
<keyword evidence="3" id="KW-1185">Reference proteome</keyword>
<dbReference type="AlphaFoldDB" id="A0A8X6KTE0"/>
<protein>
    <submittedName>
        <fullName evidence="2">Uncharacterized protein</fullName>
    </submittedName>
</protein>
<dbReference type="EMBL" id="BMAO01012710">
    <property type="protein sequence ID" value="GFQ83416.1"/>
    <property type="molecule type" value="Genomic_DNA"/>
</dbReference>
<dbReference type="Proteomes" id="UP000887116">
    <property type="component" value="Unassembled WGS sequence"/>
</dbReference>
<gene>
    <name evidence="2" type="ORF">TNCT_269811</name>
</gene>
<evidence type="ECO:0000256" key="1">
    <source>
        <dbReference type="SAM" id="SignalP"/>
    </source>
</evidence>
<feature type="chain" id="PRO_5036494654" evidence="1">
    <location>
        <begin position="21"/>
        <end position="179"/>
    </location>
</feature>
<comment type="caution">
    <text evidence="2">The sequence shown here is derived from an EMBL/GenBank/DDBJ whole genome shotgun (WGS) entry which is preliminary data.</text>
</comment>
<evidence type="ECO:0000313" key="3">
    <source>
        <dbReference type="Proteomes" id="UP000887116"/>
    </source>
</evidence>
<sequence>MNAIISFICTVALFCAGAMANNAAVLPYGGYRTYYVSGAAPYAAAAIPAATYTAGAVPAATYTAGAVPAATYTVAAVPSATYTAAAAVPAATYTAAAVPAATYTAAAVPAATYTAAAVPAAAEMKFMIKTAMIWIRPSFHIQECFYGEILLNQEKVTSSFILYMKILSNRECAQKCKYN</sequence>
<proteinExistence type="predicted"/>
<evidence type="ECO:0000313" key="2">
    <source>
        <dbReference type="EMBL" id="GFQ83416.1"/>
    </source>
</evidence>
<reference evidence="2" key="1">
    <citation type="submission" date="2020-07" db="EMBL/GenBank/DDBJ databases">
        <title>Multicomponent nature underlies the extraordinary mechanical properties of spider dragline silk.</title>
        <authorList>
            <person name="Kono N."/>
            <person name="Nakamura H."/>
            <person name="Mori M."/>
            <person name="Yoshida Y."/>
            <person name="Ohtoshi R."/>
            <person name="Malay A.D."/>
            <person name="Moran D.A.P."/>
            <person name="Tomita M."/>
            <person name="Numata K."/>
            <person name="Arakawa K."/>
        </authorList>
    </citation>
    <scope>NUCLEOTIDE SEQUENCE</scope>
</reference>